<accession>A0A834WT53</accession>
<keyword evidence="3" id="KW-1185">Reference proteome</keyword>
<gene>
    <name evidence="2" type="ORF">G2W53_014231</name>
</gene>
<reference evidence="2" key="1">
    <citation type="submission" date="2020-09" db="EMBL/GenBank/DDBJ databases">
        <title>Genome-Enabled Discovery of Anthraquinone Biosynthesis in Senna tora.</title>
        <authorList>
            <person name="Kang S.-H."/>
            <person name="Pandey R.P."/>
            <person name="Lee C.-M."/>
            <person name="Sim J.-S."/>
            <person name="Jeong J.-T."/>
            <person name="Choi B.-S."/>
            <person name="Jung M."/>
            <person name="Ginzburg D."/>
            <person name="Zhao K."/>
            <person name="Won S.Y."/>
            <person name="Oh T.-J."/>
            <person name="Yu Y."/>
            <person name="Kim N.-H."/>
            <person name="Lee O.R."/>
            <person name="Lee T.-H."/>
            <person name="Bashyal P."/>
            <person name="Kim T.-S."/>
            <person name="Lee W.-H."/>
            <person name="Kawkins C."/>
            <person name="Kim C.-K."/>
            <person name="Kim J.S."/>
            <person name="Ahn B.O."/>
            <person name="Rhee S.Y."/>
            <person name="Sohng J.K."/>
        </authorList>
    </citation>
    <scope>NUCLEOTIDE SEQUENCE</scope>
    <source>
        <tissue evidence="2">Leaf</tissue>
    </source>
</reference>
<protein>
    <submittedName>
        <fullName evidence="2">Uncharacterized protein</fullName>
    </submittedName>
</protein>
<dbReference type="AlphaFoldDB" id="A0A834WT53"/>
<proteinExistence type="predicted"/>
<feature type="region of interest" description="Disordered" evidence="1">
    <location>
        <begin position="13"/>
        <end position="44"/>
    </location>
</feature>
<evidence type="ECO:0000313" key="3">
    <source>
        <dbReference type="Proteomes" id="UP000634136"/>
    </source>
</evidence>
<organism evidence="2 3">
    <name type="scientific">Senna tora</name>
    <dbReference type="NCBI Taxonomy" id="362788"/>
    <lineage>
        <taxon>Eukaryota</taxon>
        <taxon>Viridiplantae</taxon>
        <taxon>Streptophyta</taxon>
        <taxon>Embryophyta</taxon>
        <taxon>Tracheophyta</taxon>
        <taxon>Spermatophyta</taxon>
        <taxon>Magnoliopsida</taxon>
        <taxon>eudicotyledons</taxon>
        <taxon>Gunneridae</taxon>
        <taxon>Pentapetalae</taxon>
        <taxon>rosids</taxon>
        <taxon>fabids</taxon>
        <taxon>Fabales</taxon>
        <taxon>Fabaceae</taxon>
        <taxon>Caesalpinioideae</taxon>
        <taxon>Cassia clade</taxon>
        <taxon>Senna</taxon>
    </lineage>
</organism>
<comment type="caution">
    <text evidence="2">The sequence shown here is derived from an EMBL/GenBank/DDBJ whole genome shotgun (WGS) entry which is preliminary data.</text>
</comment>
<name>A0A834WT53_9FABA</name>
<dbReference type="EMBL" id="JAAIUW010000005">
    <property type="protein sequence ID" value="KAF7831898.1"/>
    <property type="molecule type" value="Genomic_DNA"/>
</dbReference>
<sequence>MVEIKLLKQEEITLPYEKDGTDDARQQRRSNGTDERRNGEATPS</sequence>
<evidence type="ECO:0000313" key="2">
    <source>
        <dbReference type="EMBL" id="KAF7831898.1"/>
    </source>
</evidence>
<dbReference type="Proteomes" id="UP000634136">
    <property type="component" value="Unassembled WGS sequence"/>
</dbReference>
<evidence type="ECO:0000256" key="1">
    <source>
        <dbReference type="SAM" id="MobiDB-lite"/>
    </source>
</evidence>